<keyword evidence="3" id="KW-1185">Reference proteome</keyword>
<dbReference type="RefSeq" id="WP_329078328.1">
    <property type="nucleotide sequence ID" value="NZ_CP109495.1"/>
</dbReference>
<organism evidence="2 3">
    <name type="scientific">Streptomyces niveus</name>
    <name type="common">Streptomyces spheroides</name>
    <dbReference type="NCBI Taxonomy" id="193462"/>
    <lineage>
        <taxon>Bacteria</taxon>
        <taxon>Bacillati</taxon>
        <taxon>Actinomycetota</taxon>
        <taxon>Actinomycetes</taxon>
        <taxon>Kitasatosporales</taxon>
        <taxon>Streptomycetaceae</taxon>
        <taxon>Streptomyces</taxon>
    </lineage>
</organism>
<reference evidence="2" key="1">
    <citation type="submission" date="2022-10" db="EMBL/GenBank/DDBJ databases">
        <title>The complete genomes of actinobacterial strains from the NBC collection.</title>
        <authorList>
            <person name="Joergensen T.S."/>
            <person name="Alvarez Arevalo M."/>
            <person name="Sterndorff E.B."/>
            <person name="Faurdal D."/>
            <person name="Vuksanovic O."/>
            <person name="Mourched A.-S."/>
            <person name="Charusanti P."/>
            <person name="Shaw S."/>
            <person name="Blin K."/>
            <person name="Weber T."/>
        </authorList>
    </citation>
    <scope>NUCLEOTIDE SEQUENCE</scope>
    <source>
        <strain evidence="2">NBC_01432</strain>
    </source>
</reference>
<sequence length="59" mass="6703">MWSTLGELVLASPWLFVCLIAALCLMVLLSLPLSLRGSEAAERPAIIRALADFWRFWRK</sequence>
<protein>
    <submittedName>
        <fullName evidence="2">Uncharacterized protein</fullName>
    </submittedName>
</protein>
<keyword evidence="1" id="KW-1133">Transmembrane helix</keyword>
<keyword evidence="1" id="KW-0812">Transmembrane</keyword>
<proteinExistence type="predicted"/>
<dbReference type="EMBL" id="CP109495">
    <property type="protein sequence ID" value="WUX54675.1"/>
    <property type="molecule type" value="Genomic_DNA"/>
</dbReference>
<evidence type="ECO:0000313" key="3">
    <source>
        <dbReference type="Proteomes" id="UP001432209"/>
    </source>
</evidence>
<feature type="transmembrane region" description="Helical" evidence="1">
    <location>
        <begin position="12"/>
        <end position="33"/>
    </location>
</feature>
<accession>A0ABZ2A7H9</accession>
<keyword evidence="1" id="KW-0472">Membrane</keyword>
<name>A0ABZ2A7H9_STRNV</name>
<gene>
    <name evidence="2" type="ORF">OG442_25710</name>
</gene>
<evidence type="ECO:0000313" key="2">
    <source>
        <dbReference type="EMBL" id="WUX54675.1"/>
    </source>
</evidence>
<dbReference type="Proteomes" id="UP001432209">
    <property type="component" value="Chromosome"/>
</dbReference>
<evidence type="ECO:0000256" key="1">
    <source>
        <dbReference type="SAM" id="Phobius"/>
    </source>
</evidence>